<reference evidence="2" key="1">
    <citation type="submission" date="2023-06" db="EMBL/GenBank/DDBJ databases">
        <authorList>
            <person name="Delattre M."/>
        </authorList>
    </citation>
    <scope>NUCLEOTIDE SEQUENCE</scope>
    <source>
        <strain evidence="2">AF72</strain>
    </source>
</reference>
<comment type="caution">
    <text evidence="2">The sequence shown here is derived from an EMBL/GenBank/DDBJ whole genome shotgun (WGS) entry which is preliminary data.</text>
</comment>
<name>A0AA36D6M1_9BILA</name>
<evidence type="ECO:0000256" key="1">
    <source>
        <dbReference type="SAM" id="SignalP"/>
    </source>
</evidence>
<evidence type="ECO:0000313" key="3">
    <source>
        <dbReference type="Proteomes" id="UP001177023"/>
    </source>
</evidence>
<feature type="signal peptide" evidence="1">
    <location>
        <begin position="1"/>
        <end position="15"/>
    </location>
</feature>
<proteinExistence type="predicted"/>
<dbReference type="InterPro" id="IPR035161">
    <property type="entry name" value="DUF5332"/>
</dbReference>
<feature type="chain" id="PRO_5041332002" evidence="1">
    <location>
        <begin position="16"/>
        <end position="204"/>
    </location>
</feature>
<evidence type="ECO:0000313" key="2">
    <source>
        <dbReference type="EMBL" id="CAJ0582082.1"/>
    </source>
</evidence>
<accession>A0AA36D6M1</accession>
<dbReference type="PANTHER" id="PTHR38612">
    <property type="entry name" value="PROTEIN DCT-5-RELATED"/>
    <property type="match status" value="1"/>
</dbReference>
<dbReference type="AlphaFoldDB" id="A0AA36D6M1"/>
<sequence>MWLILFFVLITITASEKISVNKKCRDLLACAIRKECVALEDVVHKFENKTASVQMYNDLDKSVDYGCIFSTGCYEECEACPLCISSKQQVVDVLSGNKLENSESCHELINCAGECVKRSSSDIDKINHCLRHTCAYSCFDGSCPKCSAFVTRIFNQICVSGDLRNKVAGFTGQCPELFREIVYAKFKAEFDAHGTKPMIGKHGN</sequence>
<dbReference type="PANTHER" id="PTHR38612:SF1">
    <property type="entry name" value="PROTEIN CBG06620"/>
    <property type="match status" value="1"/>
</dbReference>
<keyword evidence="1" id="KW-0732">Signal</keyword>
<dbReference type="EMBL" id="CATQJA010002664">
    <property type="protein sequence ID" value="CAJ0582082.1"/>
    <property type="molecule type" value="Genomic_DNA"/>
</dbReference>
<keyword evidence="3" id="KW-1185">Reference proteome</keyword>
<organism evidence="2 3">
    <name type="scientific">Mesorhabditis spiculigera</name>
    <dbReference type="NCBI Taxonomy" id="96644"/>
    <lineage>
        <taxon>Eukaryota</taxon>
        <taxon>Metazoa</taxon>
        <taxon>Ecdysozoa</taxon>
        <taxon>Nematoda</taxon>
        <taxon>Chromadorea</taxon>
        <taxon>Rhabditida</taxon>
        <taxon>Rhabditina</taxon>
        <taxon>Rhabditomorpha</taxon>
        <taxon>Rhabditoidea</taxon>
        <taxon>Rhabditidae</taxon>
        <taxon>Mesorhabditinae</taxon>
        <taxon>Mesorhabditis</taxon>
    </lineage>
</organism>
<protein>
    <submittedName>
        <fullName evidence="2">Uncharacterized protein</fullName>
    </submittedName>
</protein>
<feature type="non-terminal residue" evidence="2">
    <location>
        <position position="1"/>
    </location>
</feature>
<dbReference type="Proteomes" id="UP001177023">
    <property type="component" value="Unassembled WGS sequence"/>
</dbReference>
<gene>
    <name evidence="2" type="ORF">MSPICULIGERA_LOCUS20225</name>
</gene>
<dbReference type="Pfam" id="PF17266">
    <property type="entry name" value="DUF5332"/>
    <property type="match status" value="1"/>
</dbReference>